<dbReference type="GO" id="GO:0005829">
    <property type="term" value="C:cytosol"/>
    <property type="evidence" value="ECO:0007669"/>
    <property type="project" value="TreeGrafter"/>
</dbReference>
<dbReference type="GO" id="GO:0012505">
    <property type="term" value="C:endomembrane system"/>
    <property type="evidence" value="ECO:0007669"/>
    <property type="project" value="TreeGrafter"/>
</dbReference>
<organism evidence="2 3">
    <name type="scientific">Phanerochaete sordida</name>
    <dbReference type="NCBI Taxonomy" id="48140"/>
    <lineage>
        <taxon>Eukaryota</taxon>
        <taxon>Fungi</taxon>
        <taxon>Dikarya</taxon>
        <taxon>Basidiomycota</taxon>
        <taxon>Agaricomycotina</taxon>
        <taxon>Agaricomycetes</taxon>
        <taxon>Polyporales</taxon>
        <taxon>Phanerochaetaceae</taxon>
        <taxon>Phanerochaete</taxon>
    </lineage>
</organism>
<dbReference type="GO" id="GO:0016020">
    <property type="term" value="C:membrane"/>
    <property type="evidence" value="ECO:0007669"/>
    <property type="project" value="TreeGrafter"/>
</dbReference>
<dbReference type="GO" id="GO:0005740">
    <property type="term" value="C:mitochondrial envelope"/>
    <property type="evidence" value="ECO:0007669"/>
    <property type="project" value="TreeGrafter"/>
</dbReference>
<feature type="compositionally biased region" description="Basic and acidic residues" evidence="1">
    <location>
        <begin position="175"/>
        <end position="185"/>
    </location>
</feature>
<protein>
    <submittedName>
        <fullName evidence="2">TPR-like protein</fullName>
    </submittedName>
</protein>
<sequence length="201" mass="22396">MSSEEETQQKLAIAKQKKDVGDQAFKAGEVVNALRAYHESLLYLEGINKNAAAAMPAGPMDQASNEPKPKTEADEMLEKIYSNMSACHIKKGSWKRAVETADKALKKNDKNTKALFRKAKALGEQGYFEKAEKILEDLLKTDGTDKPSIEAELARLRALDKEREKKHNKKFKGFLNRESKGKGVENDEEDIIEISSPATQA</sequence>
<accession>A0A9P3LC27</accession>
<dbReference type="InterPro" id="IPR011990">
    <property type="entry name" value="TPR-like_helical_dom_sf"/>
</dbReference>
<dbReference type="PANTHER" id="PTHR46512">
    <property type="entry name" value="PEPTIDYLPROLYL ISOMERASE"/>
    <property type="match status" value="1"/>
</dbReference>
<dbReference type="InterPro" id="IPR050754">
    <property type="entry name" value="FKBP4/5/8-like"/>
</dbReference>
<gene>
    <name evidence="2" type="ORF">PsYK624_048060</name>
</gene>
<proteinExistence type="predicted"/>
<dbReference type="SMART" id="SM00028">
    <property type="entry name" value="TPR"/>
    <property type="match status" value="2"/>
</dbReference>
<comment type="caution">
    <text evidence="2">The sequence shown here is derived from an EMBL/GenBank/DDBJ whole genome shotgun (WGS) entry which is preliminary data.</text>
</comment>
<dbReference type="Proteomes" id="UP000703269">
    <property type="component" value="Unassembled WGS sequence"/>
</dbReference>
<dbReference type="Pfam" id="PF14559">
    <property type="entry name" value="TPR_19"/>
    <property type="match status" value="1"/>
</dbReference>
<dbReference type="AlphaFoldDB" id="A0A9P3LC27"/>
<reference evidence="2 3" key="1">
    <citation type="submission" date="2021-08" db="EMBL/GenBank/DDBJ databases">
        <title>Draft Genome Sequence of Phanerochaete sordida strain YK-624.</title>
        <authorList>
            <person name="Mori T."/>
            <person name="Dohra H."/>
            <person name="Suzuki T."/>
            <person name="Kawagishi H."/>
            <person name="Hirai H."/>
        </authorList>
    </citation>
    <scope>NUCLEOTIDE SEQUENCE [LARGE SCALE GENOMIC DNA]</scope>
    <source>
        <strain evidence="2 3">YK-624</strain>
    </source>
</reference>
<dbReference type="GO" id="GO:0044183">
    <property type="term" value="F:protein folding chaperone"/>
    <property type="evidence" value="ECO:0007669"/>
    <property type="project" value="TreeGrafter"/>
</dbReference>
<evidence type="ECO:0000313" key="3">
    <source>
        <dbReference type="Proteomes" id="UP000703269"/>
    </source>
</evidence>
<dbReference type="OrthoDB" id="433738at2759"/>
<feature type="region of interest" description="Disordered" evidence="1">
    <location>
        <begin position="163"/>
        <end position="201"/>
    </location>
</feature>
<evidence type="ECO:0000313" key="2">
    <source>
        <dbReference type="EMBL" id="GJE88723.1"/>
    </source>
</evidence>
<dbReference type="Gene3D" id="1.25.40.10">
    <property type="entry name" value="Tetratricopeptide repeat domain"/>
    <property type="match status" value="1"/>
</dbReference>
<evidence type="ECO:0000256" key="1">
    <source>
        <dbReference type="SAM" id="MobiDB-lite"/>
    </source>
</evidence>
<dbReference type="GO" id="GO:0043066">
    <property type="term" value="P:negative regulation of apoptotic process"/>
    <property type="evidence" value="ECO:0007669"/>
    <property type="project" value="TreeGrafter"/>
</dbReference>
<dbReference type="PANTHER" id="PTHR46512:SF1">
    <property type="entry name" value="PEPTIDYLPROLYL ISOMERASE"/>
    <property type="match status" value="1"/>
</dbReference>
<dbReference type="EMBL" id="BPQB01000010">
    <property type="protein sequence ID" value="GJE88723.1"/>
    <property type="molecule type" value="Genomic_DNA"/>
</dbReference>
<name>A0A9P3LC27_9APHY</name>
<keyword evidence="3" id="KW-1185">Reference proteome</keyword>
<dbReference type="InterPro" id="IPR019734">
    <property type="entry name" value="TPR_rpt"/>
</dbReference>
<dbReference type="SUPFAM" id="SSF48452">
    <property type="entry name" value="TPR-like"/>
    <property type="match status" value="1"/>
</dbReference>